<reference evidence="4 5" key="1">
    <citation type="submission" date="2013-11" db="EMBL/GenBank/DDBJ databases">
        <title>The Damaraland mole rat (Fukomys damarensis) genome and evolution of African mole rats.</title>
        <authorList>
            <person name="Gladyshev V.N."/>
            <person name="Fang X."/>
        </authorList>
    </citation>
    <scope>NUCLEOTIDE SEQUENCE [LARGE SCALE GENOMIC DNA]</scope>
    <source>
        <tissue evidence="4">Liver</tissue>
    </source>
</reference>
<dbReference type="PANTHER" id="PTHR20914">
    <property type="entry name" value="LY6/PLAUR DOMAIN-CONTAINING PROTEIN 8"/>
    <property type="match status" value="1"/>
</dbReference>
<feature type="compositionally biased region" description="Pro residues" evidence="3">
    <location>
        <begin position="429"/>
        <end position="443"/>
    </location>
</feature>
<keyword evidence="5" id="KW-1185">Reference proteome</keyword>
<dbReference type="eggNOG" id="ENOG502TBDM">
    <property type="taxonomic scope" value="Eukaryota"/>
</dbReference>
<comment type="subcellular location">
    <subcellularLocation>
        <location evidence="1">Secreted</location>
    </subcellularLocation>
</comment>
<evidence type="ECO:0000256" key="2">
    <source>
        <dbReference type="ARBA" id="ARBA00022525"/>
    </source>
</evidence>
<dbReference type="GO" id="GO:0050829">
    <property type="term" value="P:defense response to Gram-negative bacterium"/>
    <property type="evidence" value="ECO:0007669"/>
    <property type="project" value="TreeGrafter"/>
</dbReference>
<organism evidence="4 5">
    <name type="scientific">Fukomys damarensis</name>
    <name type="common">Damaraland mole rat</name>
    <name type="synonym">Cryptomys damarensis</name>
    <dbReference type="NCBI Taxonomy" id="885580"/>
    <lineage>
        <taxon>Eukaryota</taxon>
        <taxon>Metazoa</taxon>
        <taxon>Chordata</taxon>
        <taxon>Craniata</taxon>
        <taxon>Vertebrata</taxon>
        <taxon>Euteleostomi</taxon>
        <taxon>Mammalia</taxon>
        <taxon>Eutheria</taxon>
        <taxon>Euarchontoglires</taxon>
        <taxon>Glires</taxon>
        <taxon>Rodentia</taxon>
        <taxon>Hystricomorpha</taxon>
        <taxon>Bathyergidae</taxon>
        <taxon>Fukomys</taxon>
    </lineage>
</organism>
<dbReference type="EMBL" id="KN120694">
    <property type="protein sequence ID" value="KFO37851.1"/>
    <property type="molecule type" value="Genomic_DNA"/>
</dbReference>
<dbReference type="CDD" id="cd23568">
    <property type="entry name" value="TFP_LU_ECD_LYPD8_rpt1"/>
    <property type="match status" value="1"/>
</dbReference>
<dbReference type="GO" id="GO:0005615">
    <property type="term" value="C:extracellular space"/>
    <property type="evidence" value="ECO:0007669"/>
    <property type="project" value="TreeGrafter"/>
</dbReference>
<evidence type="ECO:0000313" key="5">
    <source>
        <dbReference type="Proteomes" id="UP000028990"/>
    </source>
</evidence>
<feature type="compositionally biased region" description="Polar residues" evidence="3">
    <location>
        <begin position="306"/>
        <end position="415"/>
    </location>
</feature>
<feature type="region of interest" description="Disordered" evidence="3">
    <location>
        <begin position="306"/>
        <end position="443"/>
    </location>
</feature>
<evidence type="ECO:0000256" key="1">
    <source>
        <dbReference type="ARBA" id="ARBA00004613"/>
    </source>
</evidence>
<sequence>MGVQNCPPLGLQNAFIMDPAVLTFFCRLEALVVYSATLPVGRGQQAPGFSLGSASLLCALGRSQLLCLLTSPEDGADHWACVEAQGCVTPHSREVGSSTMRGILTAVVTTALAIAAVESLRCKQCDSLNSCTVTRASKCPPHASTTCVSSLANSFLGREVRMQQEMLCSAASCSREMDSLLAFTVHVSDGEHFHFESQCCQGKTCGATSRALDSPLEDLSSTECPACHASDVTSCVEKPRKCYKEERCVYLIAQYHNATETLVLKGCSNIGISTCQLLSAGNQPTSVLTFQKVECTDALVATSNQATKSKMSSPTSSQATDFSTGSLTSSQATDFSTGSSTSSQATEFSTGSPTSSQATDFSTGSPTSSQATDFSTGSPTSSQATDFSTGSLTSSQATDFSTGSLTSIRPLTSAQAPPPPVRPLTSARAPPPPDRPLTPEQAP</sequence>
<dbReference type="CDD" id="cd23569">
    <property type="entry name" value="TFP_LU_ECD_LYPD8_rpt2"/>
    <property type="match status" value="1"/>
</dbReference>
<dbReference type="AlphaFoldDB" id="A0A091EQ63"/>
<evidence type="ECO:0000256" key="3">
    <source>
        <dbReference type="SAM" id="MobiDB-lite"/>
    </source>
</evidence>
<keyword evidence="2" id="KW-0964">Secreted</keyword>
<accession>A0A091EQ63</accession>
<protein>
    <submittedName>
        <fullName evidence="4">Uncharacterized protein</fullName>
    </submittedName>
</protein>
<gene>
    <name evidence="4" type="ORF">H920_00728</name>
</gene>
<proteinExistence type="predicted"/>
<dbReference type="PANTHER" id="PTHR20914:SF2">
    <property type="entry name" value="LY6_PLAUR DOMAIN-CONTAINING PROTEIN 8"/>
    <property type="match status" value="1"/>
</dbReference>
<dbReference type="InterPro" id="IPR050918">
    <property type="entry name" value="CNF-like_PLA2_Inhibitor"/>
</dbReference>
<name>A0A091EQ63_FUKDA</name>
<evidence type="ECO:0000313" key="4">
    <source>
        <dbReference type="EMBL" id="KFO37851.1"/>
    </source>
</evidence>
<dbReference type="Proteomes" id="UP000028990">
    <property type="component" value="Unassembled WGS sequence"/>
</dbReference>